<dbReference type="GO" id="GO:0016491">
    <property type="term" value="F:oxidoreductase activity"/>
    <property type="evidence" value="ECO:0007669"/>
    <property type="project" value="UniProtKB-KW"/>
</dbReference>
<keyword evidence="4" id="KW-1185">Reference proteome</keyword>
<dbReference type="Proteomes" id="UP000759131">
    <property type="component" value="Unassembled WGS sequence"/>
</dbReference>
<dbReference type="PANTHER" id="PTHR43639">
    <property type="entry name" value="OXIDOREDUCTASE, SHORT-CHAIN DEHYDROGENASE/REDUCTASE FAMILY (AFU_ORTHOLOGUE AFUA_5G02870)"/>
    <property type="match status" value="1"/>
</dbReference>
<dbReference type="InterPro" id="IPR002347">
    <property type="entry name" value="SDR_fam"/>
</dbReference>
<evidence type="ECO:0000313" key="4">
    <source>
        <dbReference type="Proteomes" id="UP000759131"/>
    </source>
</evidence>
<dbReference type="Pfam" id="PF13561">
    <property type="entry name" value="adh_short_C2"/>
    <property type="match status" value="1"/>
</dbReference>
<evidence type="ECO:0000256" key="2">
    <source>
        <dbReference type="ARBA" id="ARBA00023002"/>
    </source>
</evidence>
<dbReference type="OrthoDB" id="47007at2759"/>
<evidence type="ECO:0000313" key="3">
    <source>
        <dbReference type="EMBL" id="CAD7648234.1"/>
    </source>
</evidence>
<proteinExistence type="inferred from homology"/>
<accession>A0A7R9QJL6</accession>
<dbReference type="EMBL" id="CAJPIZ010042685">
    <property type="protein sequence ID" value="CAG2121890.1"/>
    <property type="molecule type" value="Genomic_DNA"/>
</dbReference>
<protein>
    <submittedName>
        <fullName evidence="3">Uncharacterized protein</fullName>
    </submittedName>
</protein>
<keyword evidence="2" id="KW-0560">Oxidoreductase</keyword>
<name>A0A7R9QJL6_9ACAR</name>
<gene>
    <name evidence="3" type="ORF">OSB1V03_LOCUS21836</name>
</gene>
<dbReference type="Gene3D" id="3.40.50.720">
    <property type="entry name" value="NAD(P)-binding Rossmann-like Domain"/>
    <property type="match status" value="1"/>
</dbReference>
<sequence length="67" mass="7565">MLAYCTSKAGLDMMTRCLAIDWGPKGIRVNSVCPGQIQTPIFERYLGLNEVQLDAMWKAVSDKYPLR</sequence>
<dbReference type="SUPFAM" id="SSF51735">
    <property type="entry name" value="NAD(P)-binding Rossmann-fold domains"/>
    <property type="match status" value="1"/>
</dbReference>
<organism evidence="3">
    <name type="scientific">Medioppia subpectinata</name>
    <dbReference type="NCBI Taxonomy" id="1979941"/>
    <lineage>
        <taxon>Eukaryota</taxon>
        <taxon>Metazoa</taxon>
        <taxon>Ecdysozoa</taxon>
        <taxon>Arthropoda</taxon>
        <taxon>Chelicerata</taxon>
        <taxon>Arachnida</taxon>
        <taxon>Acari</taxon>
        <taxon>Acariformes</taxon>
        <taxon>Sarcoptiformes</taxon>
        <taxon>Oribatida</taxon>
        <taxon>Brachypylina</taxon>
        <taxon>Oppioidea</taxon>
        <taxon>Oppiidae</taxon>
        <taxon>Medioppia</taxon>
    </lineage>
</organism>
<dbReference type="InterPro" id="IPR036291">
    <property type="entry name" value="NAD(P)-bd_dom_sf"/>
</dbReference>
<evidence type="ECO:0000256" key="1">
    <source>
        <dbReference type="ARBA" id="ARBA00006484"/>
    </source>
</evidence>
<dbReference type="AlphaFoldDB" id="A0A7R9QJL6"/>
<dbReference type="PRINTS" id="PR00081">
    <property type="entry name" value="GDHRDH"/>
</dbReference>
<comment type="similarity">
    <text evidence="1">Belongs to the short-chain dehydrogenases/reductases (SDR) family.</text>
</comment>
<reference evidence="3" key="1">
    <citation type="submission" date="2020-11" db="EMBL/GenBank/DDBJ databases">
        <authorList>
            <person name="Tran Van P."/>
        </authorList>
    </citation>
    <scope>NUCLEOTIDE SEQUENCE</scope>
</reference>
<dbReference type="EMBL" id="OC897260">
    <property type="protein sequence ID" value="CAD7648234.1"/>
    <property type="molecule type" value="Genomic_DNA"/>
</dbReference>
<dbReference type="PANTHER" id="PTHR43639:SF1">
    <property type="entry name" value="SHORT-CHAIN DEHYDROGENASE_REDUCTASE FAMILY PROTEIN"/>
    <property type="match status" value="1"/>
</dbReference>